<evidence type="ECO:0000256" key="4">
    <source>
        <dbReference type="ARBA" id="ARBA00022989"/>
    </source>
</evidence>
<evidence type="ECO:0008006" key="11">
    <source>
        <dbReference type="Google" id="ProtNLM"/>
    </source>
</evidence>
<feature type="transmembrane region" description="Helical" evidence="8">
    <location>
        <begin position="430"/>
        <end position="452"/>
    </location>
</feature>
<keyword evidence="4 8" id="KW-1133">Transmembrane helix</keyword>
<name>A0A9Q0EEQ5_9TELE</name>
<reference evidence="9" key="1">
    <citation type="submission" date="2022-07" db="EMBL/GenBank/DDBJ databases">
        <title>Chromosome-level genome of Muraenolepis orangiensis.</title>
        <authorList>
            <person name="Kim J."/>
        </authorList>
    </citation>
    <scope>NUCLEOTIDE SEQUENCE</scope>
    <source>
        <strain evidence="9">KU_S4_2022</strain>
        <tissue evidence="9">Muscle</tissue>
    </source>
</reference>
<dbReference type="PANTHER" id="PTHR23037:SF42">
    <property type="entry name" value="CYTOKINE RECEPTOR COMMON SUBUNIT GAMMA ISOFORM X1-RELATED"/>
    <property type="match status" value="1"/>
</dbReference>
<dbReference type="SUPFAM" id="SSF49265">
    <property type="entry name" value="Fibronectin type III"/>
    <property type="match status" value="1"/>
</dbReference>
<evidence type="ECO:0000256" key="3">
    <source>
        <dbReference type="ARBA" id="ARBA00022729"/>
    </source>
</evidence>
<keyword evidence="2 8" id="KW-0812">Transmembrane</keyword>
<keyword evidence="10" id="KW-1185">Reference proteome</keyword>
<dbReference type="InterPro" id="IPR013783">
    <property type="entry name" value="Ig-like_fold"/>
</dbReference>
<dbReference type="Proteomes" id="UP001148018">
    <property type="component" value="Unassembled WGS sequence"/>
</dbReference>
<feature type="region of interest" description="Disordered" evidence="7">
    <location>
        <begin position="1"/>
        <end position="221"/>
    </location>
</feature>
<sequence>MSGDSEQNRREQNRREQNRTEQKGTEQNRTEQNRTEGNRTEGNRREQNRTEQKGTEQKGTEQNRTEQNRTEGNRTEPKGTEQTRTEQKRREQNRREQNRTEQKRAEQKRTEQNRREQNRTEQKGTEQNRTEQNRTEGNRTEGNRREQNRTEQKGTEQKGTEQNRPEQNRTEGNRTEPKGTEQTRTEQKRREQNRREQNRTEQKRAEQNRTEQNRREQNRTERNVVFLMSRYRAQRGGAVVLTTTSCCPTWYVVFLTLPAECVTGALSFDGAFNPCARYVLDNSTVMGCDQRYEKLILKRLERFTTRLELGNQSIELNHHLKSKVKLNPPTHLSVKNGTDFNLWFYWNNSYKSGCIVSEVRHRVEGKDWKSTAVQQKTSYCINLPSSSHRYELQVRNSIGESCGASGWSDWSPPVFWGSVRESNSTGTSGLVWTPVFCGLGMIILLLMVILLLKHERIKVILIPILPDPGKNLTKILAGGNIEDWLPISKSIKEGFKTDYSERTCSVREYSWVAPGTGAVTAGPGVVTPDAGAVTSDPEVGTPNTGFVAMGL</sequence>
<dbReference type="EMBL" id="JANIIK010000042">
    <property type="protein sequence ID" value="KAJ3606712.1"/>
    <property type="molecule type" value="Genomic_DNA"/>
</dbReference>
<proteinExistence type="predicted"/>
<evidence type="ECO:0000256" key="6">
    <source>
        <dbReference type="ARBA" id="ARBA00023170"/>
    </source>
</evidence>
<dbReference type="GO" id="GO:0016064">
    <property type="term" value="P:immunoglobulin mediated immune response"/>
    <property type="evidence" value="ECO:0007669"/>
    <property type="project" value="TreeGrafter"/>
</dbReference>
<accession>A0A9Q0EEQ5</accession>
<evidence type="ECO:0000256" key="1">
    <source>
        <dbReference type="ARBA" id="ARBA00004167"/>
    </source>
</evidence>
<comment type="subcellular location">
    <subcellularLocation>
        <location evidence="1">Membrane</location>
        <topology evidence="1">Single-pass membrane protein</topology>
    </subcellularLocation>
</comment>
<protein>
    <recommendedName>
        <fullName evidence="11">Fibronectin type-III domain-containing protein</fullName>
    </recommendedName>
</protein>
<evidence type="ECO:0000313" key="10">
    <source>
        <dbReference type="Proteomes" id="UP001148018"/>
    </source>
</evidence>
<evidence type="ECO:0000256" key="8">
    <source>
        <dbReference type="SAM" id="Phobius"/>
    </source>
</evidence>
<dbReference type="PANTHER" id="PTHR23037">
    <property type="entry name" value="CYTOKINE RECEPTOR"/>
    <property type="match status" value="1"/>
</dbReference>
<dbReference type="Gene3D" id="2.60.40.10">
    <property type="entry name" value="Immunoglobulins"/>
    <property type="match status" value="1"/>
</dbReference>
<evidence type="ECO:0000256" key="2">
    <source>
        <dbReference type="ARBA" id="ARBA00022692"/>
    </source>
</evidence>
<keyword evidence="6" id="KW-0675">Receptor</keyword>
<dbReference type="AlphaFoldDB" id="A0A9Q0EEQ5"/>
<evidence type="ECO:0000256" key="7">
    <source>
        <dbReference type="SAM" id="MobiDB-lite"/>
    </source>
</evidence>
<evidence type="ECO:0000256" key="5">
    <source>
        <dbReference type="ARBA" id="ARBA00023136"/>
    </source>
</evidence>
<keyword evidence="3" id="KW-0732">Signal</keyword>
<organism evidence="9 10">
    <name type="scientific">Muraenolepis orangiensis</name>
    <name type="common">Patagonian moray cod</name>
    <dbReference type="NCBI Taxonomy" id="630683"/>
    <lineage>
        <taxon>Eukaryota</taxon>
        <taxon>Metazoa</taxon>
        <taxon>Chordata</taxon>
        <taxon>Craniata</taxon>
        <taxon>Vertebrata</taxon>
        <taxon>Euteleostomi</taxon>
        <taxon>Actinopterygii</taxon>
        <taxon>Neopterygii</taxon>
        <taxon>Teleostei</taxon>
        <taxon>Neoteleostei</taxon>
        <taxon>Acanthomorphata</taxon>
        <taxon>Zeiogadaria</taxon>
        <taxon>Gadariae</taxon>
        <taxon>Gadiformes</taxon>
        <taxon>Muraenolepidoidei</taxon>
        <taxon>Muraenolepididae</taxon>
        <taxon>Muraenolepis</taxon>
    </lineage>
</organism>
<keyword evidence="5 8" id="KW-0472">Membrane</keyword>
<evidence type="ECO:0000313" key="9">
    <source>
        <dbReference type="EMBL" id="KAJ3606712.1"/>
    </source>
</evidence>
<dbReference type="OrthoDB" id="8942047at2759"/>
<dbReference type="GO" id="GO:0004896">
    <property type="term" value="F:cytokine receptor activity"/>
    <property type="evidence" value="ECO:0007669"/>
    <property type="project" value="TreeGrafter"/>
</dbReference>
<comment type="caution">
    <text evidence="9">The sequence shown here is derived from an EMBL/GenBank/DDBJ whole genome shotgun (WGS) entry which is preliminary data.</text>
</comment>
<gene>
    <name evidence="9" type="ORF">NHX12_026231</name>
</gene>
<dbReference type="InterPro" id="IPR036116">
    <property type="entry name" value="FN3_sf"/>
</dbReference>
<dbReference type="GO" id="GO:0009897">
    <property type="term" value="C:external side of plasma membrane"/>
    <property type="evidence" value="ECO:0007669"/>
    <property type="project" value="TreeGrafter"/>
</dbReference>